<organism evidence="1 2">
    <name type="scientific">Thelohanellus kitauei</name>
    <name type="common">Myxosporean</name>
    <dbReference type="NCBI Taxonomy" id="669202"/>
    <lineage>
        <taxon>Eukaryota</taxon>
        <taxon>Metazoa</taxon>
        <taxon>Cnidaria</taxon>
        <taxon>Myxozoa</taxon>
        <taxon>Myxosporea</taxon>
        <taxon>Bivalvulida</taxon>
        <taxon>Platysporina</taxon>
        <taxon>Myxobolidae</taxon>
        <taxon>Thelohanellus</taxon>
    </lineage>
</organism>
<proteinExistence type="predicted"/>
<sequence>MMNGEQPVFTDHGSQTLMSTDTAVFRSLSFKGFYTNSSDYSVYNQKILKSDENIHNRSYSDLILNNKKGNDHNVSDDLCYSTNDATLSTRSKQFTVTKYASDCENFHEYEIVYDRKDNEYDYA</sequence>
<dbReference type="AlphaFoldDB" id="A0A0C2NDN4"/>
<keyword evidence="2" id="KW-1185">Reference proteome</keyword>
<dbReference type="EMBL" id="JWZT01000433">
    <property type="protein sequence ID" value="KII74420.1"/>
    <property type="molecule type" value="Genomic_DNA"/>
</dbReference>
<protein>
    <submittedName>
        <fullName evidence="1">Uncharacterized protein</fullName>
    </submittedName>
</protein>
<comment type="caution">
    <text evidence="1">The sequence shown here is derived from an EMBL/GenBank/DDBJ whole genome shotgun (WGS) entry which is preliminary data.</text>
</comment>
<gene>
    <name evidence="1" type="ORF">RF11_07789</name>
</gene>
<name>A0A0C2NDN4_THEKT</name>
<dbReference type="Proteomes" id="UP000031668">
    <property type="component" value="Unassembled WGS sequence"/>
</dbReference>
<accession>A0A0C2NDN4</accession>
<reference evidence="1 2" key="1">
    <citation type="journal article" date="2014" name="Genome Biol. Evol.">
        <title>The genome of the myxosporean Thelohanellus kitauei shows adaptations to nutrient acquisition within its fish host.</title>
        <authorList>
            <person name="Yang Y."/>
            <person name="Xiong J."/>
            <person name="Zhou Z."/>
            <person name="Huo F."/>
            <person name="Miao W."/>
            <person name="Ran C."/>
            <person name="Liu Y."/>
            <person name="Zhang J."/>
            <person name="Feng J."/>
            <person name="Wang M."/>
            <person name="Wang M."/>
            <person name="Wang L."/>
            <person name="Yao B."/>
        </authorList>
    </citation>
    <scope>NUCLEOTIDE SEQUENCE [LARGE SCALE GENOMIC DNA]</scope>
    <source>
        <strain evidence="1">Wuqing</strain>
    </source>
</reference>
<evidence type="ECO:0000313" key="1">
    <source>
        <dbReference type="EMBL" id="KII74420.1"/>
    </source>
</evidence>
<evidence type="ECO:0000313" key="2">
    <source>
        <dbReference type="Proteomes" id="UP000031668"/>
    </source>
</evidence>